<dbReference type="SUPFAM" id="SSF54373">
    <property type="entry name" value="FAD-linked reductases, C-terminal domain"/>
    <property type="match status" value="1"/>
</dbReference>
<feature type="binding site" evidence="5">
    <location>
        <position position="468"/>
    </location>
    <ligand>
        <name>substrate</name>
    </ligand>
</feature>
<feature type="binding site" evidence="5">
    <location>
        <begin position="31"/>
        <end position="32"/>
    </location>
    <ligand>
        <name>FAD</name>
        <dbReference type="ChEBI" id="CHEBI:57692"/>
    </ligand>
</feature>
<dbReference type="AlphaFoldDB" id="A0A0A0N558"/>
<evidence type="ECO:0000313" key="10">
    <source>
        <dbReference type="Proteomes" id="UP000281594"/>
    </source>
</evidence>
<dbReference type="GO" id="GO:0050660">
    <property type="term" value="F:flavin adenine dinucleotide binding"/>
    <property type="evidence" value="ECO:0007669"/>
    <property type="project" value="InterPro"/>
</dbReference>
<name>A0A0A0N558_STRRN</name>
<organism evidence="9 10">
    <name type="scientific">Streptomyces rapamycinicus (strain ATCC 29253 / DSM 41530 / NRRL 5491 / AYB-994)</name>
    <name type="common">Streptomyces hygroscopicus (strain ATCC 29253)</name>
    <dbReference type="NCBI Taxonomy" id="1343740"/>
    <lineage>
        <taxon>Bacteria</taxon>
        <taxon>Bacillati</taxon>
        <taxon>Actinomycetota</taxon>
        <taxon>Actinomycetes</taxon>
        <taxon>Kitasatosporales</taxon>
        <taxon>Streptomycetaceae</taxon>
        <taxon>Streptomyces</taxon>
        <taxon>Streptomyces violaceusniger group</taxon>
    </lineage>
</organism>
<comment type="caution">
    <text evidence="9">The sequence shown here is derived from an EMBL/GenBank/DDBJ whole genome shotgun (WGS) entry which is preliminary data.</text>
</comment>
<comment type="similarity">
    <text evidence="2 6">Belongs to the GMC oxidoreductase family.</text>
</comment>
<dbReference type="GO" id="GO:0016614">
    <property type="term" value="F:oxidoreductase activity, acting on CH-OH group of donors"/>
    <property type="evidence" value="ECO:0007669"/>
    <property type="project" value="InterPro"/>
</dbReference>
<feature type="binding site" evidence="5">
    <location>
        <begin position="108"/>
        <end position="111"/>
    </location>
    <ligand>
        <name>FAD</name>
        <dbReference type="ChEBI" id="CHEBI:57692"/>
    </ligand>
</feature>
<gene>
    <name evidence="9" type="ORF">D3C57_142255</name>
</gene>
<evidence type="ECO:0000256" key="4">
    <source>
        <dbReference type="ARBA" id="ARBA00022827"/>
    </source>
</evidence>
<dbReference type="PROSITE" id="PS00624">
    <property type="entry name" value="GMC_OXRED_2"/>
    <property type="match status" value="1"/>
</dbReference>
<dbReference type="Pfam" id="PF00732">
    <property type="entry name" value="GMC_oxred_N"/>
    <property type="match status" value="1"/>
</dbReference>
<dbReference type="RefSeq" id="WP_020865317.1">
    <property type="nucleotide sequence ID" value="NC_022785.1"/>
</dbReference>
<evidence type="ECO:0000256" key="6">
    <source>
        <dbReference type="RuleBase" id="RU003968"/>
    </source>
</evidence>
<dbReference type="PROSITE" id="PS00623">
    <property type="entry name" value="GMC_OXRED_1"/>
    <property type="match status" value="1"/>
</dbReference>
<accession>A0A0A0N558</accession>
<dbReference type="KEGG" id="src:M271_01420"/>
<feature type="binding site" evidence="5">
    <location>
        <position position="240"/>
    </location>
    <ligand>
        <name>FAD</name>
        <dbReference type="ChEBI" id="CHEBI:57692"/>
    </ligand>
</feature>
<dbReference type="eggNOG" id="COG2303">
    <property type="taxonomic scope" value="Bacteria"/>
</dbReference>
<protein>
    <submittedName>
        <fullName evidence="9">Oxidoreductase</fullName>
    </submittedName>
</protein>
<feature type="binding site" evidence="5">
    <location>
        <position position="100"/>
    </location>
    <ligand>
        <name>FAD</name>
        <dbReference type="ChEBI" id="CHEBI:57692"/>
    </ligand>
</feature>
<dbReference type="EMBL" id="QYCY01000002">
    <property type="protein sequence ID" value="RLV75995.1"/>
    <property type="molecule type" value="Genomic_DNA"/>
</dbReference>
<reference evidence="9 10" key="1">
    <citation type="journal article" date="2018" name="J. Biol. Chem.">
        <title>Discovery of the actinoplanic acid pathway in Streptomyces rapamycinicus reveals a genetically conserved synergism with rapamycin.</title>
        <authorList>
            <person name="Mrak P."/>
            <person name="Krastel P."/>
            <person name="Pivk Lukancic P."/>
            <person name="Tao J."/>
            <person name="Pistorius D."/>
            <person name="Moore C.M."/>
        </authorList>
    </citation>
    <scope>NUCLEOTIDE SEQUENCE [LARGE SCALE GENOMIC DNA]</scope>
    <source>
        <strain evidence="9 10">NRRL 5491</strain>
    </source>
</reference>
<dbReference type="PANTHER" id="PTHR11552:SF147">
    <property type="entry name" value="CHOLINE DEHYDROGENASE, MITOCHONDRIAL"/>
    <property type="match status" value="1"/>
</dbReference>
<evidence type="ECO:0000256" key="2">
    <source>
        <dbReference type="ARBA" id="ARBA00010790"/>
    </source>
</evidence>
<dbReference type="Gene3D" id="3.30.560.10">
    <property type="entry name" value="Glucose Oxidase, domain 3"/>
    <property type="match status" value="1"/>
</dbReference>
<comment type="cofactor">
    <cofactor evidence="1 5">
        <name>FAD</name>
        <dbReference type="ChEBI" id="CHEBI:57692"/>
    </cofactor>
</comment>
<dbReference type="STRING" id="1343740.M271_01420"/>
<evidence type="ECO:0000259" key="7">
    <source>
        <dbReference type="PROSITE" id="PS00623"/>
    </source>
</evidence>
<evidence type="ECO:0000313" key="9">
    <source>
        <dbReference type="EMBL" id="RLV75995.1"/>
    </source>
</evidence>
<evidence type="ECO:0000256" key="3">
    <source>
        <dbReference type="ARBA" id="ARBA00022630"/>
    </source>
</evidence>
<dbReference type="InterPro" id="IPR000172">
    <property type="entry name" value="GMC_OxRdtase_N"/>
</dbReference>
<dbReference type="InterPro" id="IPR007867">
    <property type="entry name" value="GMC_OxRtase_C"/>
</dbReference>
<feature type="domain" description="Glucose-methanol-choline oxidoreductase N-terminal" evidence="8">
    <location>
        <begin position="275"/>
        <end position="289"/>
    </location>
</feature>
<keyword evidence="3 6" id="KW-0285">Flavoprotein</keyword>
<sequence length="535" mass="56382">MARTSHITEDRELVTDVPRPVYDFIVCGGGTSGSVVARRLADVPEVSVLLLEAGGSDRVESVTDATRWMSNIGSERDWGFSAQPSRSLRGRAPALPMGKVLGGGSSVNASVWARGHRVDFDSWAEETGDPGWSYASVRDVYRRVEGWTGPADPRRGTGGPLRIALPEDPVPVAAALARAASATGIPAVGDLNADPMESGCGCGFPNLAVGPGHARVSIAATYLHPAMGRPNLDIVLRAEVTRLRLSGSRVTGVEFVSRGRAHTVSAAEEVIVSLGAINTPKLLMLSGLGDQAELAALGIPGVVDLPGVGKNFQDHILLAGCIWEYRIPEAPRNNAAEFAIFARSDPSLPGPDLMPVLDELPLASEATALRYDVPVGADSAWTLAPGLARPASRGSVRLAGTDPFAPPLIDAGYLRAEEDMRALEHCVELCREIGNSAEVEPFVKREVMPGPLGRAELRDFIRDAAGSYFHETCTAKMGRDEMSVVDASLRVHGIEGLRVADGSVMPTITSGNTMAPCVVIGERAADLIKAGQGIG</sequence>
<keyword evidence="4 5" id="KW-0274">FAD</keyword>
<proteinExistence type="inferred from homology"/>
<dbReference type="InterPro" id="IPR036188">
    <property type="entry name" value="FAD/NAD-bd_sf"/>
</dbReference>
<dbReference type="Pfam" id="PF05199">
    <property type="entry name" value="GMC_oxred_C"/>
    <property type="match status" value="1"/>
</dbReference>
<evidence type="ECO:0000256" key="5">
    <source>
        <dbReference type="PIRSR" id="PIRSR000137-2"/>
    </source>
</evidence>
<dbReference type="InterPro" id="IPR012132">
    <property type="entry name" value="GMC_OxRdtase"/>
</dbReference>
<feature type="binding site" evidence="5">
    <location>
        <position position="502"/>
    </location>
    <ligand>
        <name>FAD</name>
        <dbReference type="ChEBI" id="CHEBI:57692"/>
    </ligand>
</feature>
<feature type="domain" description="Glucose-methanol-choline oxidoreductase N-terminal" evidence="7">
    <location>
        <begin position="98"/>
        <end position="121"/>
    </location>
</feature>
<dbReference type="PANTHER" id="PTHR11552">
    <property type="entry name" value="GLUCOSE-METHANOL-CHOLINE GMC OXIDOREDUCTASE"/>
    <property type="match status" value="1"/>
</dbReference>
<evidence type="ECO:0000256" key="1">
    <source>
        <dbReference type="ARBA" id="ARBA00001974"/>
    </source>
</evidence>
<dbReference type="PIRSF" id="PIRSF000137">
    <property type="entry name" value="Alcohol_oxidase"/>
    <property type="match status" value="1"/>
</dbReference>
<dbReference type="Proteomes" id="UP000281594">
    <property type="component" value="Unassembled WGS sequence"/>
</dbReference>
<dbReference type="HOGENOM" id="CLU_002865_7_1_11"/>
<dbReference type="SUPFAM" id="SSF51905">
    <property type="entry name" value="FAD/NAD(P)-binding domain"/>
    <property type="match status" value="1"/>
</dbReference>
<dbReference type="Gene3D" id="3.50.50.60">
    <property type="entry name" value="FAD/NAD(P)-binding domain"/>
    <property type="match status" value="1"/>
</dbReference>
<evidence type="ECO:0000259" key="8">
    <source>
        <dbReference type="PROSITE" id="PS00624"/>
    </source>
</evidence>